<comment type="subcellular location">
    <subcellularLocation>
        <location evidence="1 8">Cell outer membrane</location>
        <topology evidence="1 8">Multi-pass membrane protein</topology>
    </subcellularLocation>
</comment>
<dbReference type="Gene3D" id="2.170.130.10">
    <property type="entry name" value="TonB-dependent receptor, plug domain"/>
    <property type="match status" value="1"/>
</dbReference>
<evidence type="ECO:0000259" key="12">
    <source>
        <dbReference type="Pfam" id="PF07715"/>
    </source>
</evidence>
<dbReference type="PROSITE" id="PS52016">
    <property type="entry name" value="TONB_DEPENDENT_REC_3"/>
    <property type="match status" value="1"/>
</dbReference>
<feature type="chain" id="PRO_5009943590" evidence="10">
    <location>
        <begin position="25"/>
        <end position="702"/>
    </location>
</feature>
<dbReference type="InterPro" id="IPR036942">
    <property type="entry name" value="Beta-barrel_TonB_sf"/>
</dbReference>
<dbReference type="Proteomes" id="UP000185999">
    <property type="component" value="Unassembled WGS sequence"/>
</dbReference>
<feature type="domain" description="TonB-dependent receptor plug" evidence="12">
    <location>
        <begin position="47"/>
        <end position="156"/>
    </location>
</feature>
<dbReference type="GO" id="GO:0015344">
    <property type="term" value="F:siderophore uptake transmembrane transporter activity"/>
    <property type="evidence" value="ECO:0007669"/>
    <property type="project" value="TreeGrafter"/>
</dbReference>
<dbReference type="RefSeq" id="WP_054341229.1">
    <property type="nucleotide sequence ID" value="NZ_FTOE01000008.1"/>
</dbReference>
<keyword evidence="10" id="KW-0732">Signal</keyword>
<keyword evidence="2 8" id="KW-0813">Transport</keyword>
<accession>A0A1N7N396</accession>
<proteinExistence type="inferred from homology"/>
<evidence type="ECO:0000313" key="13">
    <source>
        <dbReference type="EMBL" id="SIS92800.1"/>
    </source>
</evidence>
<evidence type="ECO:0000256" key="7">
    <source>
        <dbReference type="ARBA" id="ARBA00023237"/>
    </source>
</evidence>
<dbReference type="GO" id="GO:0044718">
    <property type="term" value="P:siderophore transmembrane transport"/>
    <property type="evidence" value="ECO:0007669"/>
    <property type="project" value="TreeGrafter"/>
</dbReference>
<dbReference type="InterPro" id="IPR012910">
    <property type="entry name" value="Plug_dom"/>
</dbReference>
<feature type="signal peptide" evidence="10">
    <location>
        <begin position="1"/>
        <end position="24"/>
    </location>
</feature>
<keyword evidence="7 8" id="KW-0998">Cell outer membrane</keyword>
<dbReference type="Pfam" id="PF07715">
    <property type="entry name" value="Plug"/>
    <property type="match status" value="1"/>
</dbReference>
<keyword evidence="14" id="KW-1185">Reference proteome</keyword>
<reference evidence="14" key="1">
    <citation type="submission" date="2017-01" db="EMBL/GenBank/DDBJ databases">
        <authorList>
            <person name="Varghese N."/>
            <person name="Submissions S."/>
        </authorList>
    </citation>
    <scope>NUCLEOTIDE SEQUENCE [LARGE SCALE GENOMIC DNA]</scope>
    <source>
        <strain evidence="14">DSM 22306</strain>
    </source>
</reference>
<dbReference type="InterPro" id="IPR000531">
    <property type="entry name" value="Beta-barrel_TonB"/>
</dbReference>
<evidence type="ECO:0000256" key="8">
    <source>
        <dbReference type="PROSITE-ProRule" id="PRU01360"/>
    </source>
</evidence>
<keyword evidence="5 9" id="KW-0798">TonB box</keyword>
<keyword evidence="6 8" id="KW-0472">Membrane</keyword>
<dbReference type="Pfam" id="PF00593">
    <property type="entry name" value="TonB_dep_Rec_b-barrel"/>
    <property type="match status" value="1"/>
</dbReference>
<evidence type="ECO:0000256" key="4">
    <source>
        <dbReference type="ARBA" id="ARBA00022692"/>
    </source>
</evidence>
<name>A0A1N7N396_9GAMM</name>
<dbReference type="EMBL" id="FTOE01000008">
    <property type="protein sequence ID" value="SIS92800.1"/>
    <property type="molecule type" value="Genomic_DNA"/>
</dbReference>
<keyword evidence="4 8" id="KW-0812">Transmembrane</keyword>
<evidence type="ECO:0000256" key="6">
    <source>
        <dbReference type="ARBA" id="ARBA00023136"/>
    </source>
</evidence>
<dbReference type="InterPro" id="IPR037066">
    <property type="entry name" value="Plug_dom_sf"/>
</dbReference>
<evidence type="ECO:0000256" key="10">
    <source>
        <dbReference type="SAM" id="SignalP"/>
    </source>
</evidence>
<protein>
    <submittedName>
        <fullName evidence="13">Iron complex outermembrane recepter protein</fullName>
    </submittedName>
</protein>
<dbReference type="PANTHER" id="PTHR30069">
    <property type="entry name" value="TONB-DEPENDENT OUTER MEMBRANE RECEPTOR"/>
    <property type="match status" value="1"/>
</dbReference>
<dbReference type="OrthoDB" id="9758929at2"/>
<evidence type="ECO:0000259" key="11">
    <source>
        <dbReference type="Pfam" id="PF00593"/>
    </source>
</evidence>
<gene>
    <name evidence="13" type="ORF">SAMN05421760_1085</name>
</gene>
<comment type="similarity">
    <text evidence="8 9">Belongs to the TonB-dependent receptor family.</text>
</comment>
<dbReference type="PANTHER" id="PTHR30069:SF27">
    <property type="entry name" value="BLL4766 PROTEIN"/>
    <property type="match status" value="1"/>
</dbReference>
<evidence type="ECO:0000313" key="14">
    <source>
        <dbReference type="Proteomes" id="UP000185999"/>
    </source>
</evidence>
<dbReference type="Gene3D" id="2.40.170.20">
    <property type="entry name" value="TonB-dependent receptor, beta-barrel domain"/>
    <property type="match status" value="1"/>
</dbReference>
<evidence type="ECO:0000256" key="3">
    <source>
        <dbReference type="ARBA" id="ARBA00022452"/>
    </source>
</evidence>
<sequence length="702" mass="78393">MIYPRFQQYLVSPLFLIMSSSASAYNETDLFGDIPEITSATRITQNLSEVPVSTTIITQALIKASGALEITDLFKLVPGFQVYTPNANKFAVTYHGASGEFPRNLDVRIDGRPVYIPLLSTVTWNTLGISIHDIQRIEVVRGSNVPSYGSNALMGAINIITKSPLEQASPHIATTVGAQGKKNVKTTFSGKNQDLYYRVSLGHEQNDGFDFQQDGEKVNLGNIHLSLTPSLYDSIDFSAGFNNGTIGIGEGNSLDDFQDREHFSHFQYLQWNHVVNEKNELNFQGYHNYLKLSTQSYWASELLNDPGLNTLNSQLAGLASLMGSTYPFPSTHVSDFEVYSSGENGSTETYGAEIQHTFTPSEAFTVASGSGFRYEQATSEALFGTDETIDEEIYFLFSNMQWKQTEKLSWNAGFMSEFTSMTTPATSLRLASNYKINPSVTVRVALTQAYRTPSLLEENAQSAYIFPEGVPYDYIAFANDNLKAEKLNAAEMGLFWLLPYQQGFLDFKIFNERISHGIEGWFYEGPIDIKSVGNRIAAGNPNLPNDSARELRNTTVRKSRGFEIQASLTPTEKDLIHFAYSFNKLSGIQKKGGLAGKNNIPFDHSGPRHTATLLLNHQLTSSLDTSLIFNYMSPVNWMGGENALQKNIKTTDFKITKSFAVGDNQQLSTTLLIKNVFDQHYSEFQLKNLYDRRLYLTMSLDF</sequence>
<dbReference type="InterPro" id="IPR039426">
    <property type="entry name" value="TonB-dep_rcpt-like"/>
</dbReference>
<feature type="domain" description="TonB-dependent receptor-like beta-barrel" evidence="11">
    <location>
        <begin position="233"/>
        <end position="627"/>
    </location>
</feature>
<organism evidence="13 14">
    <name type="scientific">Neptunomonas antarctica</name>
    <dbReference type="NCBI Taxonomy" id="619304"/>
    <lineage>
        <taxon>Bacteria</taxon>
        <taxon>Pseudomonadati</taxon>
        <taxon>Pseudomonadota</taxon>
        <taxon>Gammaproteobacteria</taxon>
        <taxon>Oceanospirillales</taxon>
        <taxon>Oceanospirillaceae</taxon>
        <taxon>Neptunomonas</taxon>
    </lineage>
</organism>
<evidence type="ECO:0000256" key="1">
    <source>
        <dbReference type="ARBA" id="ARBA00004571"/>
    </source>
</evidence>
<evidence type="ECO:0000256" key="5">
    <source>
        <dbReference type="ARBA" id="ARBA00023077"/>
    </source>
</evidence>
<dbReference type="AlphaFoldDB" id="A0A1N7N396"/>
<evidence type="ECO:0000256" key="2">
    <source>
        <dbReference type="ARBA" id="ARBA00022448"/>
    </source>
</evidence>
<dbReference type="STRING" id="619304.SAMN05421760_1085"/>
<dbReference type="SUPFAM" id="SSF56935">
    <property type="entry name" value="Porins"/>
    <property type="match status" value="1"/>
</dbReference>
<dbReference type="GO" id="GO:0009279">
    <property type="term" value="C:cell outer membrane"/>
    <property type="evidence" value="ECO:0007669"/>
    <property type="project" value="UniProtKB-SubCell"/>
</dbReference>
<evidence type="ECO:0000256" key="9">
    <source>
        <dbReference type="RuleBase" id="RU003357"/>
    </source>
</evidence>
<keyword evidence="3 8" id="KW-1134">Transmembrane beta strand</keyword>